<dbReference type="SUPFAM" id="SSF75011">
    <property type="entry name" value="3-carboxy-cis,cis-mucoante lactonizing enzyme"/>
    <property type="match status" value="1"/>
</dbReference>
<protein>
    <recommendedName>
        <fullName evidence="4">Selenium binding protein SBP56</fullName>
    </recommendedName>
</protein>
<keyword evidence="3" id="KW-1185">Reference proteome</keyword>
<feature type="region of interest" description="Disordered" evidence="1">
    <location>
        <begin position="1"/>
        <end position="21"/>
    </location>
</feature>
<organism evidence="2 3">
    <name type="scientific">Streptomyces argenteolus</name>
    <dbReference type="NCBI Taxonomy" id="67274"/>
    <lineage>
        <taxon>Bacteria</taxon>
        <taxon>Bacillati</taxon>
        <taxon>Actinomycetota</taxon>
        <taxon>Actinomycetes</taxon>
        <taxon>Kitasatosporales</taxon>
        <taxon>Streptomycetaceae</taxon>
        <taxon>Streptomyces</taxon>
    </lineage>
</organism>
<proteinExistence type="predicted"/>
<evidence type="ECO:0000256" key="1">
    <source>
        <dbReference type="SAM" id="MobiDB-lite"/>
    </source>
</evidence>
<dbReference type="Proteomes" id="UP001602322">
    <property type="component" value="Unassembled WGS sequence"/>
</dbReference>
<comment type="caution">
    <text evidence="2">The sequence shown here is derived from an EMBL/GenBank/DDBJ whole genome shotgun (WGS) entry which is preliminary data.</text>
</comment>
<accession>A0ABW6XBP5</accession>
<evidence type="ECO:0000313" key="3">
    <source>
        <dbReference type="Proteomes" id="UP001602322"/>
    </source>
</evidence>
<sequence>MATGLLSGSGQAADTPVTSTSRFEARDGVTYTATNHLVRAASGPGREWLLAWAGSEDPSAPDFLTVIDATPGSRSYGKVANTVTTGPGTGNEPHHMQYVWHKGDRLYAGGIYSDTTFVFDTRALPELKLVGVNTPTDTPCGTLPDAYQVLKDGTAYGTYMGGPNVTGNCTYTNGEVREGNGAGGSPGEIVHIGEDGRTLAEIPAATEEGEDPNRCANVPSLEKATCANPHGIAVREDLDLMVASDFAEARSVAAPGATAKSAAASGPTVARQTVRVFDISDRSRPELLSVTKVPDGPRAPLEASATFAESRVVMETALPNKPGHRGAFVSSMAGGAVFYTPDIAAGKPEWKEVFDDTTAYRSFQEDETVTGGGDNSSWLAVSPDDRYLFHTVMGQSTPYGKPLDKTTGMLYVLDIQKLLRSGNSARCSVDQLHEVSEGGDERDCPELVDVMPIRDVTDGGPHWGAMDNFARDGKGKYRETDRIRRIATSNYFIAGTFGGGGDHRVCMFDLDAKGKISPDRSFRDEVTKKPCVSFDRQSWPHGATGNSRPHGVLFVVSDRALR</sequence>
<dbReference type="RefSeq" id="WP_387905901.1">
    <property type="nucleotide sequence ID" value="NZ_JBIBEG010000007.1"/>
</dbReference>
<reference evidence="2 3" key="1">
    <citation type="submission" date="2024-10" db="EMBL/GenBank/DDBJ databases">
        <title>The Natural Products Discovery Center: Release of the First 8490 Sequenced Strains for Exploring Actinobacteria Biosynthetic Diversity.</title>
        <authorList>
            <person name="Kalkreuter E."/>
            <person name="Kautsar S.A."/>
            <person name="Yang D."/>
            <person name="Bader C.D."/>
            <person name="Teijaro C.N."/>
            <person name="Fluegel L."/>
            <person name="Davis C.M."/>
            <person name="Simpson J.R."/>
            <person name="Lauterbach L."/>
            <person name="Steele A.D."/>
            <person name="Gui C."/>
            <person name="Meng S."/>
            <person name="Li G."/>
            <person name="Viehrig K."/>
            <person name="Ye F."/>
            <person name="Su P."/>
            <person name="Kiefer A.F."/>
            <person name="Nichols A."/>
            <person name="Cepeda A.J."/>
            <person name="Yan W."/>
            <person name="Fan B."/>
            <person name="Jiang Y."/>
            <person name="Adhikari A."/>
            <person name="Zheng C.-J."/>
            <person name="Schuster L."/>
            <person name="Cowan T.M."/>
            <person name="Smanski M.J."/>
            <person name="Chevrette M.G."/>
            <person name="De Carvalho L.P.S."/>
            <person name="Shen B."/>
        </authorList>
    </citation>
    <scope>NUCLEOTIDE SEQUENCE [LARGE SCALE GENOMIC DNA]</scope>
    <source>
        <strain evidence="2 3">NPDC012540</strain>
    </source>
</reference>
<evidence type="ECO:0000313" key="2">
    <source>
        <dbReference type="EMBL" id="MFF5899152.1"/>
    </source>
</evidence>
<evidence type="ECO:0008006" key="4">
    <source>
        <dbReference type="Google" id="ProtNLM"/>
    </source>
</evidence>
<dbReference type="EMBL" id="JBIBEG010000007">
    <property type="protein sequence ID" value="MFF5899152.1"/>
    <property type="molecule type" value="Genomic_DNA"/>
</dbReference>
<name>A0ABW6XBP5_9ACTN</name>
<gene>
    <name evidence="2" type="ORF">ACFY8O_24970</name>
</gene>